<sequence>MVFRRTPDDPGDTRVQDDPPGTVYRERADGVDLGYPRSAYPYGPTYSVPDDSFGSSAASAVTFLAGVWLIVSPFALGHTATGGEFGGYWNDVTVGIVIALLALVRAVAPREVPWFSMVNIALGGWLILAPWVLAYNEGADAVAATTNDMIVGAVVVLAAAVSVVLTFRRRARVREEARRAGRRSAEAAG</sequence>
<keyword evidence="5" id="KW-1185">Reference proteome</keyword>
<organism evidence="4 5">
    <name type="scientific">Actinophytocola glycyrrhizae</name>
    <dbReference type="NCBI Taxonomy" id="2044873"/>
    <lineage>
        <taxon>Bacteria</taxon>
        <taxon>Bacillati</taxon>
        <taxon>Actinomycetota</taxon>
        <taxon>Actinomycetes</taxon>
        <taxon>Pseudonocardiales</taxon>
        <taxon>Pseudonocardiaceae</taxon>
    </lineage>
</organism>
<feature type="transmembrane region" description="Helical" evidence="2">
    <location>
        <begin position="149"/>
        <end position="167"/>
    </location>
</feature>
<comment type="caution">
    <text evidence="4">The sequence shown here is derived from an EMBL/GenBank/DDBJ whole genome shotgun (WGS) entry which is preliminary data.</text>
</comment>
<dbReference type="Proteomes" id="UP001595859">
    <property type="component" value="Unassembled WGS sequence"/>
</dbReference>
<dbReference type="Pfam" id="PF03779">
    <property type="entry name" value="SPW"/>
    <property type="match status" value="1"/>
</dbReference>
<reference evidence="5" key="1">
    <citation type="journal article" date="2019" name="Int. J. Syst. Evol. Microbiol.">
        <title>The Global Catalogue of Microorganisms (GCM) 10K type strain sequencing project: providing services to taxonomists for standard genome sequencing and annotation.</title>
        <authorList>
            <consortium name="The Broad Institute Genomics Platform"/>
            <consortium name="The Broad Institute Genome Sequencing Center for Infectious Disease"/>
            <person name="Wu L."/>
            <person name="Ma J."/>
        </authorList>
    </citation>
    <scope>NUCLEOTIDE SEQUENCE [LARGE SCALE GENOMIC DNA]</scope>
    <source>
        <strain evidence="5">ZS-22-S1</strain>
    </source>
</reference>
<accession>A0ABV9RZJ2</accession>
<gene>
    <name evidence="4" type="ORF">ACFPCV_04825</name>
</gene>
<proteinExistence type="predicted"/>
<name>A0ABV9RZJ2_9PSEU</name>
<evidence type="ECO:0000256" key="2">
    <source>
        <dbReference type="SAM" id="Phobius"/>
    </source>
</evidence>
<protein>
    <submittedName>
        <fullName evidence="4">SPW repeat protein</fullName>
    </submittedName>
</protein>
<dbReference type="InterPro" id="IPR005530">
    <property type="entry name" value="SPW"/>
</dbReference>
<evidence type="ECO:0000313" key="4">
    <source>
        <dbReference type="EMBL" id="MFC4852819.1"/>
    </source>
</evidence>
<evidence type="ECO:0000256" key="1">
    <source>
        <dbReference type="SAM" id="MobiDB-lite"/>
    </source>
</evidence>
<dbReference type="EMBL" id="JBHSIS010000002">
    <property type="protein sequence ID" value="MFC4852819.1"/>
    <property type="molecule type" value="Genomic_DNA"/>
</dbReference>
<feature type="transmembrane region" description="Helical" evidence="2">
    <location>
        <begin position="88"/>
        <end position="107"/>
    </location>
</feature>
<feature type="region of interest" description="Disordered" evidence="1">
    <location>
        <begin position="1"/>
        <end position="21"/>
    </location>
</feature>
<feature type="transmembrane region" description="Helical" evidence="2">
    <location>
        <begin position="57"/>
        <end position="76"/>
    </location>
</feature>
<keyword evidence="2" id="KW-0472">Membrane</keyword>
<feature type="domain" description="SPW repeat-containing integral membrane" evidence="3">
    <location>
        <begin position="59"/>
        <end position="160"/>
    </location>
</feature>
<feature type="compositionally biased region" description="Basic and acidic residues" evidence="1">
    <location>
        <begin position="1"/>
        <end position="17"/>
    </location>
</feature>
<evidence type="ECO:0000313" key="5">
    <source>
        <dbReference type="Proteomes" id="UP001595859"/>
    </source>
</evidence>
<keyword evidence="2" id="KW-0812">Transmembrane</keyword>
<evidence type="ECO:0000259" key="3">
    <source>
        <dbReference type="Pfam" id="PF03779"/>
    </source>
</evidence>
<feature type="transmembrane region" description="Helical" evidence="2">
    <location>
        <begin position="114"/>
        <end position="134"/>
    </location>
</feature>
<keyword evidence="2" id="KW-1133">Transmembrane helix</keyword>
<dbReference type="RefSeq" id="WP_378054772.1">
    <property type="nucleotide sequence ID" value="NZ_JBHSIS010000002.1"/>
</dbReference>